<feature type="compositionally biased region" description="Low complexity" evidence="1">
    <location>
        <begin position="417"/>
        <end position="426"/>
    </location>
</feature>
<proteinExistence type="predicted"/>
<feature type="region of interest" description="Disordered" evidence="1">
    <location>
        <begin position="171"/>
        <end position="218"/>
    </location>
</feature>
<dbReference type="Proteomes" id="UP001303115">
    <property type="component" value="Unassembled WGS sequence"/>
</dbReference>
<gene>
    <name evidence="2" type="ORF">C8A01DRAFT_48345</name>
</gene>
<keyword evidence="3" id="KW-1185">Reference proteome</keyword>
<name>A0AAN6SP03_9PEZI</name>
<organism evidence="2 3">
    <name type="scientific">Parachaetomium inaequale</name>
    <dbReference type="NCBI Taxonomy" id="2588326"/>
    <lineage>
        <taxon>Eukaryota</taxon>
        <taxon>Fungi</taxon>
        <taxon>Dikarya</taxon>
        <taxon>Ascomycota</taxon>
        <taxon>Pezizomycotina</taxon>
        <taxon>Sordariomycetes</taxon>
        <taxon>Sordariomycetidae</taxon>
        <taxon>Sordariales</taxon>
        <taxon>Chaetomiaceae</taxon>
        <taxon>Parachaetomium</taxon>
    </lineage>
</organism>
<feature type="compositionally biased region" description="Basic residues" evidence="1">
    <location>
        <begin position="197"/>
        <end position="215"/>
    </location>
</feature>
<feature type="region of interest" description="Disordered" evidence="1">
    <location>
        <begin position="1"/>
        <end position="42"/>
    </location>
</feature>
<sequence>MDADYIPLGPGPMPKVPKLLKGPRKRPKKQRPAPLVADEGMTKHTSIFDPALVDTPFPFPASAQPAALPPPPPPPPPPDHVPEADPGIWNLGTTASPLHQLRRAPARQGTVHCETCFRDDVARWARIRDGVVRVLHLLGGDAALRALRRLAREAEEAESYLTHEYLASRSEGVGLKSPPPPEYVSSSEEESEDGRGQRGKGQRGKGRKIGARGKAKGTGTVTAKKIIVMGPSGHSWEAPHFNEYPSDIIGLALLRILGERPTSGLKQAQRDEVDRLLDGLRQDIGIGPRFVDAMPTVCKGMLVRWRTATLKAKGQEKGGWWWEFDDALHDADQKVSAATHLPSLFASTLASKARDAELGTLTAREAATAESQQQDDTDEDESPTLAQLEQTLGMTTPSNLFLKSIGDKLAQAKHRLALPTTTNATTNKKRPNTNPLPAPPAKRRRPNRTPPTTTTHEDDDEKEEEPTPLPCAYCSESTASHHHTARHAYPWGEDTSTATPTTTNGNSDKPANLPWTKPLMWTFHLPFDAAMRVRRAEEWFDTVAGSRTVEVVDVPSPREGEGEAVVVKFMVDVTGGRTRVVLVQMRGVFEVVFQGCRSGGFGFGGKSRVRFAPPPVLVRETGVVLGAARSVGRWENWKRGELEGYRLV</sequence>
<accession>A0AAN6SP03</accession>
<evidence type="ECO:0000313" key="2">
    <source>
        <dbReference type="EMBL" id="KAK4035456.1"/>
    </source>
</evidence>
<feature type="compositionally biased region" description="Basic residues" evidence="1">
    <location>
        <begin position="21"/>
        <end position="31"/>
    </location>
</feature>
<feature type="region of interest" description="Disordered" evidence="1">
    <location>
        <begin position="416"/>
        <end position="468"/>
    </location>
</feature>
<feature type="compositionally biased region" description="Acidic residues" evidence="1">
    <location>
        <begin position="457"/>
        <end position="466"/>
    </location>
</feature>
<comment type="caution">
    <text evidence="2">The sequence shown here is derived from an EMBL/GenBank/DDBJ whole genome shotgun (WGS) entry which is preliminary data.</text>
</comment>
<protein>
    <submittedName>
        <fullName evidence="2">Uncharacterized protein</fullName>
    </submittedName>
</protein>
<feature type="compositionally biased region" description="Pro residues" evidence="1">
    <location>
        <begin position="67"/>
        <end position="79"/>
    </location>
</feature>
<evidence type="ECO:0000256" key="1">
    <source>
        <dbReference type="SAM" id="MobiDB-lite"/>
    </source>
</evidence>
<dbReference type="AlphaFoldDB" id="A0AAN6SP03"/>
<evidence type="ECO:0000313" key="3">
    <source>
        <dbReference type="Proteomes" id="UP001303115"/>
    </source>
</evidence>
<feature type="region of interest" description="Disordered" evidence="1">
    <location>
        <begin position="54"/>
        <end position="84"/>
    </location>
</feature>
<dbReference type="EMBL" id="MU854443">
    <property type="protein sequence ID" value="KAK4035456.1"/>
    <property type="molecule type" value="Genomic_DNA"/>
</dbReference>
<reference evidence="3" key="1">
    <citation type="journal article" date="2023" name="Mol. Phylogenet. Evol.">
        <title>Genome-scale phylogeny and comparative genomics of the fungal order Sordariales.</title>
        <authorList>
            <person name="Hensen N."/>
            <person name="Bonometti L."/>
            <person name="Westerberg I."/>
            <person name="Brannstrom I.O."/>
            <person name="Guillou S."/>
            <person name="Cros-Aarteil S."/>
            <person name="Calhoun S."/>
            <person name="Haridas S."/>
            <person name="Kuo A."/>
            <person name="Mondo S."/>
            <person name="Pangilinan J."/>
            <person name="Riley R."/>
            <person name="LaButti K."/>
            <person name="Andreopoulos B."/>
            <person name="Lipzen A."/>
            <person name="Chen C."/>
            <person name="Yan M."/>
            <person name="Daum C."/>
            <person name="Ng V."/>
            <person name="Clum A."/>
            <person name="Steindorff A."/>
            <person name="Ohm R.A."/>
            <person name="Martin F."/>
            <person name="Silar P."/>
            <person name="Natvig D.O."/>
            <person name="Lalanne C."/>
            <person name="Gautier V."/>
            <person name="Ament-Velasquez S.L."/>
            <person name="Kruys A."/>
            <person name="Hutchinson M.I."/>
            <person name="Powell A.J."/>
            <person name="Barry K."/>
            <person name="Miller A.N."/>
            <person name="Grigoriev I.V."/>
            <person name="Debuchy R."/>
            <person name="Gladieux P."/>
            <person name="Hiltunen Thoren M."/>
            <person name="Johannesson H."/>
        </authorList>
    </citation>
    <scope>NUCLEOTIDE SEQUENCE [LARGE SCALE GENOMIC DNA]</scope>
    <source>
        <strain evidence="3">CBS 284.82</strain>
    </source>
</reference>